<dbReference type="PANTHER" id="PTHR22595:SF79">
    <property type="entry name" value="CHITINASE 12"/>
    <property type="match status" value="1"/>
</dbReference>
<keyword evidence="5" id="KW-1185">Reference proteome</keyword>
<dbReference type="OrthoDB" id="5985073at2759"/>
<proteinExistence type="predicted"/>
<dbReference type="PANTHER" id="PTHR22595">
    <property type="entry name" value="CHITINASE-RELATED"/>
    <property type="match status" value="1"/>
</dbReference>
<comment type="caution">
    <text evidence="4">The sequence shown here is derived from an EMBL/GenBank/DDBJ whole genome shotgun (WGS) entry which is preliminary data.</text>
</comment>
<accession>A0A2T9ZAE4</accession>
<name>A0A2T9ZAE4_9FUNG</name>
<dbReference type="Gene3D" id="3.30.20.10">
    <property type="entry name" value="Endochitinase, domain 2"/>
    <property type="match status" value="1"/>
</dbReference>
<protein>
    <recommendedName>
        <fullName evidence="3">Glycoside hydrolase family 19 catalytic domain-containing protein</fullName>
    </recommendedName>
</protein>
<dbReference type="Pfam" id="PF00182">
    <property type="entry name" value="Glyco_hydro_19"/>
    <property type="match status" value="1"/>
</dbReference>
<organism evidence="4 5">
    <name type="scientific">Smittium megazygosporum</name>
    <dbReference type="NCBI Taxonomy" id="133381"/>
    <lineage>
        <taxon>Eukaryota</taxon>
        <taxon>Fungi</taxon>
        <taxon>Fungi incertae sedis</taxon>
        <taxon>Zoopagomycota</taxon>
        <taxon>Kickxellomycotina</taxon>
        <taxon>Harpellomycetes</taxon>
        <taxon>Harpellales</taxon>
        <taxon>Legeriomycetaceae</taxon>
        <taxon>Smittium</taxon>
    </lineage>
</organism>
<dbReference type="EMBL" id="MBFS01001006">
    <property type="protein sequence ID" value="PVV01530.1"/>
    <property type="molecule type" value="Genomic_DNA"/>
</dbReference>
<dbReference type="GO" id="GO:0006952">
    <property type="term" value="P:defense response"/>
    <property type="evidence" value="ECO:0007669"/>
    <property type="project" value="UniProtKB-KW"/>
</dbReference>
<evidence type="ECO:0000313" key="4">
    <source>
        <dbReference type="EMBL" id="PVV01530.1"/>
    </source>
</evidence>
<dbReference type="InterPro" id="IPR023346">
    <property type="entry name" value="Lysozyme-like_dom_sf"/>
</dbReference>
<dbReference type="CDD" id="cd00325">
    <property type="entry name" value="chitinase_GH19"/>
    <property type="match status" value="1"/>
</dbReference>
<dbReference type="Proteomes" id="UP000245609">
    <property type="component" value="Unassembled WGS sequence"/>
</dbReference>
<keyword evidence="1" id="KW-0611">Plant defense</keyword>
<gene>
    <name evidence="4" type="ORF">BB560_004045</name>
</gene>
<dbReference type="GO" id="GO:0006032">
    <property type="term" value="P:chitin catabolic process"/>
    <property type="evidence" value="ECO:0007669"/>
    <property type="project" value="InterPro"/>
</dbReference>
<evidence type="ECO:0000256" key="1">
    <source>
        <dbReference type="ARBA" id="ARBA00022821"/>
    </source>
</evidence>
<sequence>MTGTLGISGTLTQSGLGSFQSDTIDEDYPSNLYSDGYYDGERGITSYTEVGTDSIYFPQETGGSIGDVNLNCGTLNRAVLNAGYQEPNRDQCGAFLKGLPVGQISSNMEAAMFLAQILWESDGLRAKEEYYCQTNDCSTAYSSALDLPGKVYSGRGYIQLTWASNYQDASMALFGDDRLLQDPDQVSANEDIAWAVSFWYWRDRVRTDPRVAEGLFGVSTNLINGALECRGDYSTKAAKRFEIYKAVLQVFDPEVIPIETGCYN</sequence>
<reference evidence="4 5" key="1">
    <citation type="journal article" date="2018" name="MBio">
        <title>Comparative Genomics Reveals the Core Gene Toolbox for the Fungus-Insect Symbiosis.</title>
        <authorList>
            <person name="Wang Y."/>
            <person name="Stata M."/>
            <person name="Wang W."/>
            <person name="Stajich J.E."/>
            <person name="White M.M."/>
            <person name="Moncalvo J.M."/>
        </authorList>
    </citation>
    <scope>NUCLEOTIDE SEQUENCE [LARGE SCALE GENOMIC DNA]</scope>
    <source>
        <strain evidence="4 5">SC-DP-2</strain>
    </source>
</reference>
<keyword evidence="2" id="KW-1015">Disulfide bond</keyword>
<dbReference type="GO" id="GO:0004568">
    <property type="term" value="F:chitinase activity"/>
    <property type="evidence" value="ECO:0007669"/>
    <property type="project" value="InterPro"/>
</dbReference>
<evidence type="ECO:0000259" key="3">
    <source>
        <dbReference type="Pfam" id="PF00182"/>
    </source>
</evidence>
<dbReference type="AlphaFoldDB" id="A0A2T9ZAE4"/>
<dbReference type="GO" id="GO:0016998">
    <property type="term" value="P:cell wall macromolecule catabolic process"/>
    <property type="evidence" value="ECO:0007669"/>
    <property type="project" value="InterPro"/>
</dbReference>
<evidence type="ECO:0000256" key="2">
    <source>
        <dbReference type="ARBA" id="ARBA00023157"/>
    </source>
</evidence>
<evidence type="ECO:0000313" key="5">
    <source>
        <dbReference type="Proteomes" id="UP000245609"/>
    </source>
</evidence>
<feature type="domain" description="Glycoside hydrolase family 19 catalytic" evidence="3">
    <location>
        <begin position="131"/>
        <end position="209"/>
    </location>
</feature>
<dbReference type="InterPro" id="IPR000726">
    <property type="entry name" value="Glyco_hydro_19_cat"/>
</dbReference>
<dbReference type="SUPFAM" id="SSF53955">
    <property type="entry name" value="Lysozyme-like"/>
    <property type="match status" value="1"/>
</dbReference>
<dbReference type="Gene3D" id="1.10.530.10">
    <property type="match status" value="1"/>
</dbReference>